<proteinExistence type="predicted"/>
<name>A0AAU9VEE8_EUPED</name>
<organism evidence="2 3">
    <name type="scientific">Euphydryas editha</name>
    <name type="common">Edith's checkerspot</name>
    <dbReference type="NCBI Taxonomy" id="104508"/>
    <lineage>
        <taxon>Eukaryota</taxon>
        <taxon>Metazoa</taxon>
        <taxon>Ecdysozoa</taxon>
        <taxon>Arthropoda</taxon>
        <taxon>Hexapoda</taxon>
        <taxon>Insecta</taxon>
        <taxon>Pterygota</taxon>
        <taxon>Neoptera</taxon>
        <taxon>Endopterygota</taxon>
        <taxon>Lepidoptera</taxon>
        <taxon>Glossata</taxon>
        <taxon>Ditrysia</taxon>
        <taxon>Papilionoidea</taxon>
        <taxon>Nymphalidae</taxon>
        <taxon>Nymphalinae</taxon>
        <taxon>Euphydryas</taxon>
    </lineage>
</organism>
<evidence type="ECO:0000256" key="1">
    <source>
        <dbReference type="SAM" id="MobiDB-lite"/>
    </source>
</evidence>
<feature type="region of interest" description="Disordered" evidence="1">
    <location>
        <begin position="51"/>
        <end position="88"/>
    </location>
</feature>
<dbReference type="EMBL" id="CAKOGL010000031">
    <property type="protein sequence ID" value="CAH2108742.1"/>
    <property type="molecule type" value="Genomic_DNA"/>
</dbReference>
<keyword evidence="3" id="KW-1185">Reference proteome</keyword>
<gene>
    <name evidence="2" type="ORF">EEDITHA_LOCUS22650</name>
</gene>
<comment type="caution">
    <text evidence="2">The sequence shown here is derived from an EMBL/GenBank/DDBJ whole genome shotgun (WGS) entry which is preliminary data.</text>
</comment>
<protein>
    <submittedName>
        <fullName evidence="2">Uncharacterized protein</fullName>
    </submittedName>
</protein>
<evidence type="ECO:0000313" key="3">
    <source>
        <dbReference type="Proteomes" id="UP001153954"/>
    </source>
</evidence>
<accession>A0AAU9VEE8</accession>
<dbReference type="AlphaFoldDB" id="A0AAU9VEE8"/>
<evidence type="ECO:0000313" key="2">
    <source>
        <dbReference type="EMBL" id="CAH2108742.1"/>
    </source>
</evidence>
<sequence length="151" mass="16549">MGCDKVTSRVPRRSSVGTHPRVSAKIHSRWQASVAPVCRCVSRCAICKAGEAPPRSRPALRVSAPRPAPRSPRVALKTRKNLPLVPRRSLSASPFPSIVSATRAQPFAPHTCARTHGSADVATHAHTAHFKHDAKNRIVLIYNRHSYMKNV</sequence>
<reference evidence="2" key="1">
    <citation type="submission" date="2022-03" db="EMBL/GenBank/DDBJ databases">
        <authorList>
            <person name="Tunstrom K."/>
        </authorList>
    </citation>
    <scope>NUCLEOTIDE SEQUENCE</scope>
</reference>
<feature type="compositionally biased region" description="Low complexity" evidence="1">
    <location>
        <begin position="57"/>
        <end position="75"/>
    </location>
</feature>
<dbReference type="Proteomes" id="UP001153954">
    <property type="component" value="Unassembled WGS sequence"/>
</dbReference>
<feature type="region of interest" description="Disordered" evidence="1">
    <location>
        <begin position="1"/>
        <end position="22"/>
    </location>
</feature>